<reference evidence="2 3" key="1">
    <citation type="submission" date="2016-07" db="EMBL/GenBank/DDBJ databases">
        <title>Pervasive Adenine N6-methylation of Active Genes in Fungi.</title>
        <authorList>
            <consortium name="DOE Joint Genome Institute"/>
            <person name="Mondo S.J."/>
            <person name="Dannebaum R.O."/>
            <person name="Kuo R.C."/>
            <person name="Labutti K."/>
            <person name="Haridas S."/>
            <person name="Kuo A."/>
            <person name="Salamov A."/>
            <person name="Ahrendt S.R."/>
            <person name="Lipzen A."/>
            <person name="Sullivan W."/>
            <person name="Andreopoulos W.B."/>
            <person name="Clum A."/>
            <person name="Lindquist E."/>
            <person name="Daum C."/>
            <person name="Ramamoorthy G.K."/>
            <person name="Gryganskyi A."/>
            <person name="Culley D."/>
            <person name="Magnuson J.K."/>
            <person name="James T.Y."/>
            <person name="O'Malley M.A."/>
            <person name="Stajich J.E."/>
            <person name="Spatafora J.W."/>
            <person name="Visel A."/>
            <person name="Grigoriev I.V."/>
        </authorList>
    </citation>
    <scope>NUCLEOTIDE SEQUENCE [LARGE SCALE GENOMIC DNA]</scope>
    <source>
        <strain evidence="2 3">JEL800</strain>
    </source>
</reference>
<proteinExistence type="predicted"/>
<protein>
    <submittedName>
        <fullName evidence="2">Uncharacterized protein</fullName>
    </submittedName>
</protein>
<feature type="transmembrane region" description="Helical" evidence="1">
    <location>
        <begin position="132"/>
        <end position="151"/>
    </location>
</feature>
<keyword evidence="3" id="KW-1185">Reference proteome</keyword>
<organism evidence="2 3">
    <name type="scientific">Rhizoclosmatium globosum</name>
    <dbReference type="NCBI Taxonomy" id="329046"/>
    <lineage>
        <taxon>Eukaryota</taxon>
        <taxon>Fungi</taxon>
        <taxon>Fungi incertae sedis</taxon>
        <taxon>Chytridiomycota</taxon>
        <taxon>Chytridiomycota incertae sedis</taxon>
        <taxon>Chytridiomycetes</taxon>
        <taxon>Chytridiales</taxon>
        <taxon>Chytriomycetaceae</taxon>
        <taxon>Rhizoclosmatium</taxon>
    </lineage>
</organism>
<accession>A0A1Y2CND7</accession>
<evidence type="ECO:0000313" key="2">
    <source>
        <dbReference type="EMBL" id="ORY48550.1"/>
    </source>
</evidence>
<sequence length="152" mass="17008">MHSCSLIELPYSGDHWSHKCSESIDEVEDNLNFRLNFGKFPVPRMLDALLLLLVLSLDVKLSIRFGARGGVGETVVFSILSTSGFNNTPFLLLPFDIVAGIFGAFGTLLQVLKEPASFVPMVMVKQNQVPFFLAKMVLILMNVSKLMRLIFW</sequence>
<evidence type="ECO:0000256" key="1">
    <source>
        <dbReference type="SAM" id="Phobius"/>
    </source>
</evidence>
<name>A0A1Y2CND7_9FUNG</name>
<keyword evidence="1" id="KW-0472">Membrane</keyword>
<comment type="caution">
    <text evidence="2">The sequence shown here is derived from an EMBL/GenBank/DDBJ whole genome shotgun (WGS) entry which is preliminary data.</text>
</comment>
<keyword evidence="1" id="KW-1133">Transmembrane helix</keyword>
<gene>
    <name evidence="2" type="ORF">BCR33DRAFT_38347</name>
</gene>
<dbReference type="AlphaFoldDB" id="A0A1Y2CND7"/>
<evidence type="ECO:0000313" key="3">
    <source>
        <dbReference type="Proteomes" id="UP000193642"/>
    </source>
</evidence>
<feature type="transmembrane region" description="Helical" evidence="1">
    <location>
        <begin position="90"/>
        <end position="112"/>
    </location>
</feature>
<dbReference type="Proteomes" id="UP000193642">
    <property type="component" value="Unassembled WGS sequence"/>
</dbReference>
<keyword evidence="1" id="KW-0812">Transmembrane</keyword>
<dbReference type="EMBL" id="MCGO01000011">
    <property type="protein sequence ID" value="ORY48550.1"/>
    <property type="molecule type" value="Genomic_DNA"/>
</dbReference>